<reference evidence="1" key="1">
    <citation type="submission" date="2022-04" db="EMBL/GenBank/DDBJ databases">
        <title>Jade perch genome.</title>
        <authorList>
            <person name="Chao B."/>
        </authorList>
    </citation>
    <scope>NUCLEOTIDE SEQUENCE</scope>
    <source>
        <strain evidence="1">CB-2022</strain>
    </source>
</reference>
<dbReference type="EMBL" id="CM041554">
    <property type="protein sequence ID" value="KAI3351222.1"/>
    <property type="molecule type" value="Genomic_DNA"/>
</dbReference>
<sequence length="402" mass="46373">MQEFCWFLHLNDPEIAASVPTDMNPSEFTDLLVSAYTEDDALSETVEILREMGRHVQAERLEEHFVDNHKDMLILRMRYNAPLLDELLIQGVIHEESYDKIRSLPTKMDQMRELFNFLRDAGVEGKVAFFDIIEKLDPDLLKNIEKNLQSEAGNFECSISGLRWVCKKKVSLQYQFGSWEKHTERLETMQYVPGGPLLDITLISGKLDEVYLPHWVCTKDNPAILGKFAVLHIDTCGDVVEQADKVTPSHVKLSHPAFSPRAVLVRAGLPLKIYCKVLICKTKKSFLTLHVYVIPRDPALQEAIKKNGTYTMIEKPYPQRALKMRSHFVLTANKDNAKIYPLDFKLTYQSSDPNYFEVYIKNPDSDFELTLTHESTTVWDCEIRKDDYDSPGDIQDRRVTCY</sequence>
<name>A0ACB8V6B6_9TELE</name>
<comment type="caution">
    <text evidence="1">The sequence shown here is derived from an EMBL/GenBank/DDBJ whole genome shotgun (WGS) entry which is preliminary data.</text>
</comment>
<evidence type="ECO:0000313" key="1">
    <source>
        <dbReference type="EMBL" id="KAI3351222.1"/>
    </source>
</evidence>
<dbReference type="Proteomes" id="UP000831701">
    <property type="component" value="Chromosome 24"/>
</dbReference>
<accession>A0ACB8V6B6</accession>
<evidence type="ECO:0000313" key="2">
    <source>
        <dbReference type="Proteomes" id="UP000831701"/>
    </source>
</evidence>
<protein>
    <submittedName>
        <fullName evidence="1">Uncharacterized protein</fullName>
    </submittedName>
</protein>
<organism evidence="1 2">
    <name type="scientific">Scortum barcoo</name>
    <name type="common">barcoo grunter</name>
    <dbReference type="NCBI Taxonomy" id="214431"/>
    <lineage>
        <taxon>Eukaryota</taxon>
        <taxon>Metazoa</taxon>
        <taxon>Chordata</taxon>
        <taxon>Craniata</taxon>
        <taxon>Vertebrata</taxon>
        <taxon>Euteleostomi</taxon>
        <taxon>Actinopterygii</taxon>
        <taxon>Neopterygii</taxon>
        <taxon>Teleostei</taxon>
        <taxon>Neoteleostei</taxon>
        <taxon>Acanthomorphata</taxon>
        <taxon>Eupercaria</taxon>
        <taxon>Centrarchiformes</taxon>
        <taxon>Terapontoidei</taxon>
        <taxon>Terapontidae</taxon>
        <taxon>Scortum</taxon>
    </lineage>
</organism>
<proteinExistence type="predicted"/>
<gene>
    <name evidence="1" type="ORF">L3Q82_005776</name>
</gene>
<keyword evidence="2" id="KW-1185">Reference proteome</keyword>